<feature type="region of interest" description="Disordered" evidence="1">
    <location>
        <begin position="62"/>
        <end position="98"/>
    </location>
</feature>
<accession>A0A9Q3BNZ6</accession>
<reference evidence="2" key="1">
    <citation type="submission" date="2021-03" db="EMBL/GenBank/DDBJ databases">
        <title>Draft genome sequence of rust myrtle Austropuccinia psidii MF-1, a brazilian biotype.</title>
        <authorList>
            <person name="Quecine M.C."/>
            <person name="Pachon D.M.R."/>
            <person name="Bonatelli M.L."/>
            <person name="Correr F.H."/>
            <person name="Franceschini L.M."/>
            <person name="Leite T.F."/>
            <person name="Margarido G.R.A."/>
            <person name="Almeida C.A."/>
            <person name="Ferrarezi J.A."/>
            <person name="Labate C.A."/>
        </authorList>
    </citation>
    <scope>NUCLEOTIDE SEQUENCE</scope>
    <source>
        <strain evidence="2">MF-1</strain>
    </source>
</reference>
<keyword evidence="3" id="KW-1185">Reference proteome</keyword>
<comment type="caution">
    <text evidence="2">The sequence shown here is derived from an EMBL/GenBank/DDBJ whole genome shotgun (WGS) entry which is preliminary data.</text>
</comment>
<name>A0A9Q3BNZ6_9BASI</name>
<gene>
    <name evidence="2" type="ORF">O181_008223</name>
</gene>
<organism evidence="2 3">
    <name type="scientific">Austropuccinia psidii MF-1</name>
    <dbReference type="NCBI Taxonomy" id="1389203"/>
    <lineage>
        <taxon>Eukaryota</taxon>
        <taxon>Fungi</taxon>
        <taxon>Dikarya</taxon>
        <taxon>Basidiomycota</taxon>
        <taxon>Pucciniomycotina</taxon>
        <taxon>Pucciniomycetes</taxon>
        <taxon>Pucciniales</taxon>
        <taxon>Sphaerophragmiaceae</taxon>
        <taxon>Austropuccinia</taxon>
    </lineage>
</organism>
<sequence>MMEKSNSPLKKQATTVIEERKGEKATAISQIEEWGNWKPPQISPANENIQVNVGLRKTRKRAATQEIQIQTQQEDKNETQKPFKNNIPGGYHEDKEEDEIRVLITTKYKKTQEGKEVDNEDI</sequence>
<dbReference type="EMBL" id="AVOT02001883">
    <property type="protein sequence ID" value="MBW0468508.1"/>
    <property type="molecule type" value="Genomic_DNA"/>
</dbReference>
<evidence type="ECO:0000313" key="2">
    <source>
        <dbReference type="EMBL" id="MBW0468508.1"/>
    </source>
</evidence>
<dbReference type="Proteomes" id="UP000765509">
    <property type="component" value="Unassembled WGS sequence"/>
</dbReference>
<proteinExistence type="predicted"/>
<feature type="region of interest" description="Disordered" evidence="1">
    <location>
        <begin position="1"/>
        <end position="23"/>
    </location>
</feature>
<protein>
    <submittedName>
        <fullName evidence="2">Uncharacterized protein</fullName>
    </submittedName>
</protein>
<evidence type="ECO:0000256" key="1">
    <source>
        <dbReference type="SAM" id="MobiDB-lite"/>
    </source>
</evidence>
<dbReference type="AlphaFoldDB" id="A0A9Q3BNZ6"/>
<feature type="compositionally biased region" description="Polar residues" evidence="1">
    <location>
        <begin position="1"/>
        <end position="15"/>
    </location>
</feature>
<evidence type="ECO:0000313" key="3">
    <source>
        <dbReference type="Proteomes" id="UP000765509"/>
    </source>
</evidence>